<reference evidence="1 2" key="1">
    <citation type="submission" date="2015-01" db="EMBL/GenBank/DDBJ databases">
        <title>Vibrio sp. C1 JCM 19231 whole genome shotgun sequence.</title>
        <authorList>
            <person name="Sawabe T."/>
            <person name="Meirelles P."/>
            <person name="Feng G."/>
            <person name="Sayaka M."/>
            <person name="Hattori M."/>
            <person name="Ohkuma M."/>
        </authorList>
    </citation>
    <scope>NUCLEOTIDE SEQUENCE [LARGE SCALE GENOMIC DNA]</scope>
    <source>
        <strain evidence="2">JCM 19231</strain>
    </source>
</reference>
<gene>
    <name evidence="1" type="ORF">JCM19231_5401</name>
</gene>
<dbReference type="EMBL" id="BBRZ01000068">
    <property type="protein sequence ID" value="GAM57933.1"/>
    <property type="molecule type" value="Genomic_DNA"/>
</dbReference>
<comment type="caution">
    <text evidence="1">The sequence shown here is derived from an EMBL/GenBank/DDBJ whole genome shotgun (WGS) entry which is preliminary data.</text>
</comment>
<proteinExistence type="predicted"/>
<protein>
    <submittedName>
        <fullName evidence="1">Uncharacterized protein</fullName>
    </submittedName>
</protein>
<organism evidence="1 2">
    <name type="scientific">Vibrio ishigakensis</name>
    <dbReference type="NCBI Taxonomy" id="1481914"/>
    <lineage>
        <taxon>Bacteria</taxon>
        <taxon>Pseudomonadati</taxon>
        <taxon>Pseudomonadota</taxon>
        <taxon>Gammaproteobacteria</taxon>
        <taxon>Vibrionales</taxon>
        <taxon>Vibrionaceae</taxon>
        <taxon>Vibrio</taxon>
    </lineage>
</organism>
<accession>A0A0B8P3T4</accession>
<evidence type="ECO:0000313" key="2">
    <source>
        <dbReference type="Proteomes" id="UP000031671"/>
    </source>
</evidence>
<dbReference type="AlphaFoldDB" id="A0A0B8P3T4"/>
<keyword evidence="2" id="KW-1185">Reference proteome</keyword>
<sequence>MFSHSLFAELSRWAIALVLCLVALHHCQPLLDAFSEHAMAAGCHSQEQSEMHMHHHHHNH</sequence>
<name>A0A0B8P3T4_9VIBR</name>
<dbReference type="Proteomes" id="UP000031671">
    <property type="component" value="Unassembled WGS sequence"/>
</dbReference>
<reference evidence="1 2" key="2">
    <citation type="submission" date="2015-01" db="EMBL/GenBank/DDBJ databases">
        <authorList>
            <consortium name="NBRP consortium"/>
            <person name="Sawabe T."/>
            <person name="Meirelles P."/>
            <person name="Feng G."/>
            <person name="Sayaka M."/>
            <person name="Hattori M."/>
            <person name="Ohkuma M."/>
        </authorList>
    </citation>
    <scope>NUCLEOTIDE SEQUENCE [LARGE SCALE GENOMIC DNA]</scope>
    <source>
        <strain evidence="2">JCM 19231</strain>
    </source>
</reference>
<evidence type="ECO:0000313" key="1">
    <source>
        <dbReference type="EMBL" id="GAM57933.1"/>
    </source>
</evidence>